<keyword evidence="10" id="KW-1185">Reference proteome</keyword>
<reference evidence="9" key="1">
    <citation type="submission" date="2016-03" db="EMBL/GenBank/DDBJ databases">
        <title>Draft genome sequence of Rosellinia necatrix.</title>
        <authorList>
            <person name="Kanematsu S."/>
        </authorList>
    </citation>
    <scope>NUCLEOTIDE SEQUENCE [LARGE SCALE GENOMIC DNA]</scope>
    <source>
        <strain evidence="9">W97</strain>
    </source>
</reference>
<keyword evidence="5 7" id="KW-0408">Iron</keyword>
<feature type="chain" id="PRO_5010737221" evidence="8">
    <location>
        <begin position="22"/>
        <end position="539"/>
    </location>
</feature>
<dbReference type="OMA" id="WHPRSTG"/>
<dbReference type="GO" id="GO:0005506">
    <property type="term" value="F:iron ion binding"/>
    <property type="evidence" value="ECO:0007669"/>
    <property type="project" value="InterPro"/>
</dbReference>
<evidence type="ECO:0000256" key="6">
    <source>
        <dbReference type="ARBA" id="ARBA00023033"/>
    </source>
</evidence>
<evidence type="ECO:0000313" key="9">
    <source>
        <dbReference type="EMBL" id="GAP88932.1"/>
    </source>
</evidence>
<evidence type="ECO:0000313" key="10">
    <source>
        <dbReference type="Proteomes" id="UP000054516"/>
    </source>
</evidence>
<evidence type="ECO:0000256" key="1">
    <source>
        <dbReference type="ARBA" id="ARBA00001971"/>
    </source>
</evidence>
<keyword evidence="4 7" id="KW-0479">Metal-binding</keyword>
<keyword evidence="3 7" id="KW-0349">Heme</keyword>
<dbReference type="CDD" id="cd11040">
    <property type="entry name" value="CYP7_CYP8-like"/>
    <property type="match status" value="1"/>
</dbReference>
<dbReference type="Pfam" id="PF00067">
    <property type="entry name" value="p450"/>
    <property type="match status" value="1"/>
</dbReference>
<dbReference type="GO" id="GO:0008395">
    <property type="term" value="F:steroid hydroxylase activity"/>
    <property type="evidence" value="ECO:0007669"/>
    <property type="project" value="TreeGrafter"/>
</dbReference>
<dbReference type="PRINTS" id="PR00465">
    <property type="entry name" value="EP450IV"/>
</dbReference>
<dbReference type="Proteomes" id="UP000054516">
    <property type="component" value="Unassembled WGS sequence"/>
</dbReference>
<comment type="cofactor">
    <cofactor evidence="1 7">
        <name>heme</name>
        <dbReference type="ChEBI" id="CHEBI:30413"/>
    </cofactor>
</comment>
<evidence type="ECO:0000256" key="2">
    <source>
        <dbReference type="ARBA" id="ARBA00010617"/>
    </source>
</evidence>
<organism evidence="9">
    <name type="scientific">Rosellinia necatrix</name>
    <name type="common">White root-rot fungus</name>
    <dbReference type="NCBI Taxonomy" id="77044"/>
    <lineage>
        <taxon>Eukaryota</taxon>
        <taxon>Fungi</taxon>
        <taxon>Dikarya</taxon>
        <taxon>Ascomycota</taxon>
        <taxon>Pezizomycotina</taxon>
        <taxon>Sordariomycetes</taxon>
        <taxon>Xylariomycetidae</taxon>
        <taxon>Xylariales</taxon>
        <taxon>Xylariaceae</taxon>
        <taxon>Rosellinia</taxon>
    </lineage>
</organism>
<dbReference type="OrthoDB" id="3366823at2759"/>
<dbReference type="Gene3D" id="1.10.630.10">
    <property type="entry name" value="Cytochrome P450"/>
    <property type="match status" value="1"/>
</dbReference>
<dbReference type="InterPro" id="IPR036396">
    <property type="entry name" value="Cyt_P450_sf"/>
</dbReference>
<keyword evidence="8" id="KW-0732">Signal</keyword>
<dbReference type="InterPro" id="IPR002403">
    <property type="entry name" value="Cyt_P450_E_grp-IV"/>
</dbReference>
<dbReference type="InterPro" id="IPR050529">
    <property type="entry name" value="CYP450_sterol_14alpha_dmase"/>
</dbReference>
<keyword evidence="6" id="KW-0503">Monooxygenase</keyword>
<evidence type="ECO:0000256" key="3">
    <source>
        <dbReference type="ARBA" id="ARBA00022617"/>
    </source>
</evidence>
<keyword evidence="6" id="KW-0560">Oxidoreductase</keyword>
<feature type="signal peptide" evidence="8">
    <location>
        <begin position="1"/>
        <end position="21"/>
    </location>
</feature>
<dbReference type="EMBL" id="DF977479">
    <property type="protein sequence ID" value="GAP88932.1"/>
    <property type="molecule type" value="Genomic_DNA"/>
</dbReference>
<dbReference type="AlphaFoldDB" id="A0A1W2TKW5"/>
<feature type="binding site" description="axial binding residue" evidence="7">
    <location>
        <position position="473"/>
    </location>
    <ligand>
        <name>heme</name>
        <dbReference type="ChEBI" id="CHEBI:30413"/>
    </ligand>
    <ligandPart>
        <name>Fe</name>
        <dbReference type="ChEBI" id="CHEBI:18248"/>
    </ligandPart>
</feature>
<comment type="similarity">
    <text evidence="2">Belongs to the cytochrome P450 family.</text>
</comment>
<evidence type="ECO:0000256" key="5">
    <source>
        <dbReference type="ARBA" id="ARBA00023004"/>
    </source>
</evidence>
<evidence type="ECO:0000256" key="7">
    <source>
        <dbReference type="PIRSR" id="PIRSR602403-1"/>
    </source>
</evidence>
<dbReference type="PANTHER" id="PTHR24304:SF2">
    <property type="entry name" value="24-HYDROXYCHOLESTEROL 7-ALPHA-HYDROXYLASE"/>
    <property type="match status" value="1"/>
</dbReference>
<evidence type="ECO:0000256" key="4">
    <source>
        <dbReference type="ARBA" id="ARBA00022723"/>
    </source>
</evidence>
<proteinExistence type="inferred from homology"/>
<protein>
    <submittedName>
        <fullName evidence="9">Putative cytochrome p450 family protein</fullName>
    </submittedName>
</protein>
<dbReference type="InterPro" id="IPR001128">
    <property type="entry name" value="Cyt_P450"/>
</dbReference>
<dbReference type="PANTHER" id="PTHR24304">
    <property type="entry name" value="CYTOCHROME P450 FAMILY 7"/>
    <property type="match status" value="1"/>
</dbReference>
<sequence>MTALSVIVLVVFAIALRLVITLNGQKRASNAHEPAWLGEPIPFISNAWQFMTNKRRFIARIRKALEDRPIVQCRLGPTRIYIITGGSNVSTIFRSSFTSEPWILSILERSAGYTPTDMAHFYADRSGPFSLPSSKDMNPPKKRIWYESHRMHDETLIAARPINAFAMSFQRFFADELAFFPVGEWVEDVRIFKFFKMQMSAAATRAIVGPRIIDLNPGFIDVFWEYEKVPEVLAFGLPPWLNRRAAKVRDRFGAMCRKWYELSDREFDWESPDRHADWEPIFGSQISKGLAQWAKDFDFSTESISGAFALFLYGLHANAIPICTWLMFELLKDLKLLEAIRAEIKHAEASKHGTSLYFDHQILTSLPLLQSVFTEVMRLHVGVLITRKATESVTIAGYTIPKGSIVQAPTEVAHLDEAVWGKPGHPASEFWAYRHVKEIEIVNPAGHPTKKLEFSISGKTGSFFPYGGGISMCAGRLFANAEILLAVAMVISRFDIEFVQWIKDDGSPSERPAQDNVAYANAVAAPPDRDIRVKWKRMW</sequence>
<name>A0A1W2TKW5_ROSNE</name>
<dbReference type="STRING" id="77044.A0A1W2TKW5"/>
<accession>A0A1W2TKW5</accession>
<dbReference type="GO" id="GO:0016705">
    <property type="term" value="F:oxidoreductase activity, acting on paired donors, with incorporation or reduction of molecular oxygen"/>
    <property type="evidence" value="ECO:0007669"/>
    <property type="project" value="InterPro"/>
</dbReference>
<gene>
    <name evidence="9" type="ORF">SAMD00023353_3400020</name>
</gene>
<dbReference type="SUPFAM" id="SSF48264">
    <property type="entry name" value="Cytochrome P450"/>
    <property type="match status" value="1"/>
</dbReference>
<dbReference type="GO" id="GO:0020037">
    <property type="term" value="F:heme binding"/>
    <property type="evidence" value="ECO:0007669"/>
    <property type="project" value="InterPro"/>
</dbReference>
<evidence type="ECO:0000256" key="8">
    <source>
        <dbReference type="SAM" id="SignalP"/>
    </source>
</evidence>